<accession>A0ABQ2M327</accession>
<evidence type="ECO:0000256" key="2">
    <source>
        <dbReference type="SAM" id="Phobius"/>
    </source>
</evidence>
<name>A0ABQ2M327_9ACTN</name>
<evidence type="ECO:0000256" key="1">
    <source>
        <dbReference type="SAM" id="MobiDB-lite"/>
    </source>
</evidence>
<gene>
    <name evidence="3" type="ORF">GCM10012287_15800</name>
</gene>
<protein>
    <submittedName>
        <fullName evidence="3">DUF2530 domain-containing protein</fullName>
    </submittedName>
</protein>
<keyword evidence="2" id="KW-0472">Membrane</keyword>
<dbReference type="RefSeq" id="WP_189036355.1">
    <property type="nucleotide sequence ID" value="NZ_BMMP01000004.1"/>
</dbReference>
<keyword evidence="2" id="KW-0812">Transmembrane</keyword>
<dbReference type="Proteomes" id="UP000631535">
    <property type="component" value="Unassembled WGS sequence"/>
</dbReference>
<feature type="transmembrane region" description="Helical" evidence="2">
    <location>
        <begin position="21"/>
        <end position="42"/>
    </location>
</feature>
<feature type="transmembrane region" description="Helical" evidence="2">
    <location>
        <begin position="54"/>
        <end position="73"/>
    </location>
</feature>
<feature type="compositionally biased region" description="Basic and acidic residues" evidence="1">
    <location>
        <begin position="1"/>
        <end position="15"/>
    </location>
</feature>
<reference evidence="4" key="1">
    <citation type="journal article" date="2019" name="Int. J. Syst. Evol. Microbiol.">
        <title>The Global Catalogue of Microorganisms (GCM) 10K type strain sequencing project: providing services to taxonomists for standard genome sequencing and annotation.</title>
        <authorList>
            <consortium name="The Broad Institute Genomics Platform"/>
            <consortium name="The Broad Institute Genome Sequencing Center for Infectious Disease"/>
            <person name="Wu L."/>
            <person name="Ma J."/>
        </authorList>
    </citation>
    <scope>NUCLEOTIDE SEQUENCE [LARGE SCALE GENOMIC DNA]</scope>
    <source>
        <strain evidence="4">CGMCC 4.7178</strain>
    </source>
</reference>
<evidence type="ECO:0000313" key="3">
    <source>
        <dbReference type="EMBL" id="GGO46155.1"/>
    </source>
</evidence>
<feature type="region of interest" description="Disordered" evidence="1">
    <location>
        <begin position="1"/>
        <end position="21"/>
    </location>
</feature>
<sequence>MGLMDRWTDGEREAPEPLEGPVTGTVLVGTGLWLLLFLGQLPFYDWYARHGHEWFIWTCAAGAGLGLLGWWYVRARERSIRREQERESSGPPQPSGD</sequence>
<dbReference type="EMBL" id="BMMP01000004">
    <property type="protein sequence ID" value="GGO46155.1"/>
    <property type="molecule type" value="Genomic_DNA"/>
</dbReference>
<proteinExistence type="predicted"/>
<organism evidence="3 4">
    <name type="scientific">Streptomyces daqingensis</name>
    <dbReference type="NCBI Taxonomy" id="1472640"/>
    <lineage>
        <taxon>Bacteria</taxon>
        <taxon>Bacillati</taxon>
        <taxon>Actinomycetota</taxon>
        <taxon>Actinomycetes</taxon>
        <taxon>Kitasatosporales</taxon>
        <taxon>Streptomycetaceae</taxon>
        <taxon>Streptomyces</taxon>
    </lineage>
</organism>
<keyword evidence="4" id="KW-1185">Reference proteome</keyword>
<comment type="caution">
    <text evidence="3">The sequence shown here is derived from an EMBL/GenBank/DDBJ whole genome shotgun (WGS) entry which is preliminary data.</text>
</comment>
<evidence type="ECO:0000313" key="4">
    <source>
        <dbReference type="Proteomes" id="UP000631535"/>
    </source>
</evidence>
<keyword evidence="2" id="KW-1133">Transmembrane helix</keyword>